<gene>
    <name evidence="2" type="ORF">P378_00290</name>
</gene>
<dbReference type="AlphaFoldDB" id="A0A2C6MJG7"/>
<dbReference type="Proteomes" id="UP000222564">
    <property type="component" value="Unassembled WGS sequence"/>
</dbReference>
<keyword evidence="3" id="KW-1185">Reference proteome</keyword>
<accession>A0A2C6MJG7</accession>
<reference evidence="2 3" key="1">
    <citation type="submission" date="2013-09" db="EMBL/GenBank/DDBJ databases">
        <title>Biodegradation of hydrocarbons in the deep terrestrial subsurface : characterization of a microbial consortium composed of two Desulfotomaculum species originating from a deep geological formation.</title>
        <authorList>
            <person name="Aullo T."/>
            <person name="Berlendis S."/>
            <person name="Lascourreges J.-F."/>
            <person name="Dessort D."/>
            <person name="Saint-Laurent S."/>
            <person name="Schraauwers B."/>
            <person name="Mas J."/>
            <person name="Magot M."/>
            <person name="Ranchou-Peyruse A."/>
        </authorList>
    </citation>
    <scope>NUCLEOTIDE SEQUENCE [LARGE SCALE GENOMIC DNA]</scope>
    <source>
        <strain evidence="2 3">Bs107</strain>
    </source>
</reference>
<keyword evidence="1" id="KW-0472">Membrane</keyword>
<name>A0A2C6MJG7_9FIRM</name>
<organism evidence="2 3">
    <name type="scientific">Desulforamulus profundi</name>
    <dbReference type="NCBI Taxonomy" id="1383067"/>
    <lineage>
        <taxon>Bacteria</taxon>
        <taxon>Bacillati</taxon>
        <taxon>Bacillota</taxon>
        <taxon>Clostridia</taxon>
        <taxon>Eubacteriales</taxon>
        <taxon>Peptococcaceae</taxon>
        <taxon>Desulforamulus</taxon>
    </lineage>
</organism>
<comment type="caution">
    <text evidence="2">The sequence shown here is derived from an EMBL/GenBank/DDBJ whole genome shotgun (WGS) entry which is preliminary data.</text>
</comment>
<proteinExistence type="predicted"/>
<feature type="transmembrane region" description="Helical" evidence="1">
    <location>
        <begin position="29"/>
        <end position="51"/>
    </location>
</feature>
<evidence type="ECO:0000313" key="3">
    <source>
        <dbReference type="Proteomes" id="UP000222564"/>
    </source>
</evidence>
<sequence>MNKMRNVNNILKQQGTVPKRVWGDDRAHISIFPLFFVCIGLFLFVLILEIII</sequence>
<keyword evidence="1" id="KW-0812">Transmembrane</keyword>
<keyword evidence="1" id="KW-1133">Transmembrane helix</keyword>
<evidence type="ECO:0000256" key="1">
    <source>
        <dbReference type="SAM" id="Phobius"/>
    </source>
</evidence>
<protein>
    <submittedName>
        <fullName evidence="2">Uncharacterized protein</fullName>
    </submittedName>
</protein>
<evidence type="ECO:0000313" key="2">
    <source>
        <dbReference type="EMBL" id="PHJ39994.1"/>
    </source>
</evidence>
<dbReference type="EMBL" id="AWQQ01000002">
    <property type="protein sequence ID" value="PHJ39994.1"/>
    <property type="molecule type" value="Genomic_DNA"/>
</dbReference>